<feature type="chain" id="PRO_5022775771" description="Secreted protein" evidence="1">
    <location>
        <begin position="16"/>
        <end position="112"/>
    </location>
</feature>
<accession>A0A5B7EX17</accession>
<name>A0A5B7EX17_PORTR</name>
<dbReference type="EMBL" id="VSRR010003815">
    <property type="protein sequence ID" value="MPC37558.1"/>
    <property type="molecule type" value="Genomic_DNA"/>
</dbReference>
<keyword evidence="1" id="KW-0732">Signal</keyword>
<comment type="caution">
    <text evidence="2">The sequence shown here is derived from an EMBL/GenBank/DDBJ whole genome shotgun (WGS) entry which is preliminary data.</text>
</comment>
<evidence type="ECO:0008006" key="4">
    <source>
        <dbReference type="Google" id="ProtNLM"/>
    </source>
</evidence>
<evidence type="ECO:0000256" key="1">
    <source>
        <dbReference type="SAM" id="SignalP"/>
    </source>
</evidence>
<evidence type="ECO:0000313" key="2">
    <source>
        <dbReference type="EMBL" id="MPC37558.1"/>
    </source>
</evidence>
<sequence length="112" mass="12191">MESLGLLCLGVRVLATATLSPRPAQHLGDVLIQATGEQEVVEGRRGRLQGQGNAVFWPCVAARVKVRSSPGSGEGWRRLHHTPLIVHVIPDPRRRRQVMAVWEAAKVTSSLG</sequence>
<protein>
    <recommendedName>
        <fullName evidence="4">Secreted protein</fullName>
    </recommendedName>
</protein>
<organism evidence="2 3">
    <name type="scientific">Portunus trituberculatus</name>
    <name type="common">Swimming crab</name>
    <name type="synonym">Neptunus trituberculatus</name>
    <dbReference type="NCBI Taxonomy" id="210409"/>
    <lineage>
        <taxon>Eukaryota</taxon>
        <taxon>Metazoa</taxon>
        <taxon>Ecdysozoa</taxon>
        <taxon>Arthropoda</taxon>
        <taxon>Crustacea</taxon>
        <taxon>Multicrustacea</taxon>
        <taxon>Malacostraca</taxon>
        <taxon>Eumalacostraca</taxon>
        <taxon>Eucarida</taxon>
        <taxon>Decapoda</taxon>
        <taxon>Pleocyemata</taxon>
        <taxon>Brachyura</taxon>
        <taxon>Eubrachyura</taxon>
        <taxon>Portunoidea</taxon>
        <taxon>Portunidae</taxon>
        <taxon>Portuninae</taxon>
        <taxon>Portunus</taxon>
    </lineage>
</organism>
<keyword evidence="3" id="KW-1185">Reference proteome</keyword>
<evidence type="ECO:0000313" key="3">
    <source>
        <dbReference type="Proteomes" id="UP000324222"/>
    </source>
</evidence>
<dbReference type="Proteomes" id="UP000324222">
    <property type="component" value="Unassembled WGS sequence"/>
</dbReference>
<proteinExistence type="predicted"/>
<reference evidence="2 3" key="1">
    <citation type="submission" date="2019-05" db="EMBL/GenBank/DDBJ databases">
        <title>Another draft genome of Portunus trituberculatus and its Hox gene families provides insights of decapod evolution.</title>
        <authorList>
            <person name="Jeong J.-H."/>
            <person name="Song I."/>
            <person name="Kim S."/>
            <person name="Choi T."/>
            <person name="Kim D."/>
            <person name="Ryu S."/>
            <person name="Kim W."/>
        </authorList>
    </citation>
    <scope>NUCLEOTIDE SEQUENCE [LARGE SCALE GENOMIC DNA]</scope>
    <source>
        <tissue evidence="2">Muscle</tissue>
    </source>
</reference>
<feature type="signal peptide" evidence="1">
    <location>
        <begin position="1"/>
        <end position="15"/>
    </location>
</feature>
<dbReference type="AlphaFoldDB" id="A0A5B7EX17"/>
<gene>
    <name evidence="2" type="ORF">E2C01_031044</name>
</gene>